<evidence type="ECO:0000256" key="1">
    <source>
        <dbReference type="SAM" id="MobiDB-lite"/>
    </source>
</evidence>
<evidence type="ECO:0000313" key="3">
    <source>
        <dbReference type="Proteomes" id="UP000789901"/>
    </source>
</evidence>
<feature type="compositionally biased region" description="Polar residues" evidence="1">
    <location>
        <begin position="75"/>
        <end position="85"/>
    </location>
</feature>
<comment type="caution">
    <text evidence="2">The sequence shown here is derived from an EMBL/GenBank/DDBJ whole genome shotgun (WGS) entry which is preliminary data.</text>
</comment>
<feature type="region of interest" description="Disordered" evidence="1">
    <location>
        <begin position="104"/>
        <end position="124"/>
    </location>
</feature>
<sequence>LNAIATLIPFATVEKDLEEYYNFPRESYITYESEEDIVETEISIISTATTTSSESETEVMAISNNSINNDKDVSQHNTSKSIRNLQSRSKLFSPFKPPFKKVMISSSKSQQHYSQENQLLNAQE</sequence>
<organism evidence="2 3">
    <name type="scientific">Gigaspora margarita</name>
    <dbReference type="NCBI Taxonomy" id="4874"/>
    <lineage>
        <taxon>Eukaryota</taxon>
        <taxon>Fungi</taxon>
        <taxon>Fungi incertae sedis</taxon>
        <taxon>Mucoromycota</taxon>
        <taxon>Glomeromycotina</taxon>
        <taxon>Glomeromycetes</taxon>
        <taxon>Diversisporales</taxon>
        <taxon>Gigasporaceae</taxon>
        <taxon>Gigaspora</taxon>
    </lineage>
</organism>
<name>A0ABN7VMH2_GIGMA</name>
<dbReference type="Proteomes" id="UP000789901">
    <property type="component" value="Unassembled WGS sequence"/>
</dbReference>
<proteinExistence type="predicted"/>
<dbReference type="EMBL" id="CAJVQB010017852">
    <property type="protein sequence ID" value="CAG8785728.1"/>
    <property type="molecule type" value="Genomic_DNA"/>
</dbReference>
<evidence type="ECO:0000313" key="2">
    <source>
        <dbReference type="EMBL" id="CAG8785728.1"/>
    </source>
</evidence>
<accession>A0ABN7VMH2</accession>
<gene>
    <name evidence="2" type="ORF">GMARGA_LOCUS20401</name>
</gene>
<keyword evidence="3" id="KW-1185">Reference proteome</keyword>
<feature type="region of interest" description="Disordered" evidence="1">
    <location>
        <begin position="64"/>
        <end position="85"/>
    </location>
</feature>
<protein>
    <submittedName>
        <fullName evidence="2">35261_t:CDS:1</fullName>
    </submittedName>
</protein>
<feature type="non-terminal residue" evidence="2">
    <location>
        <position position="1"/>
    </location>
</feature>
<reference evidence="2 3" key="1">
    <citation type="submission" date="2021-06" db="EMBL/GenBank/DDBJ databases">
        <authorList>
            <person name="Kallberg Y."/>
            <person name="Tangrot J."/>
            <person name="Rosling A."/>
        </authorList>
    </citation>
    <scope>NUCLEOTIDE SEQUENCE [LARGE SCALE GENOMIC DNA]</scope>
    <source>
        <strain evidence="2 3">120-4 pot B 10/14</strain>
    </source>
</reference>